<evidence type="ECO:0000313" key="2">
    <source>
        <dbReference type="Proteomes" id="UP001171902"/>
    </source>
</evidence>
<proteinExistence type="predicted"/>
<name>A0ABT7YKR5_9ACTN</name>
<dbReference type="RefSeq" id="WP_289955806.1">
    <property type="nucleotide sequence ID" value="NZ_JAUEMJ010000002.1"/>
</dbReference>
<protein>
    <submittedName>
        <fullName evidence="1">Uncharacterized protein</fullName>
    </submittedName>
</protein>
<sequence length="237" mass="25923">MVDEYPEEKPWQEYTKGGLEIILNAVPVVGGSTASALTMALSHRLNKRRDAWFRDLAQIVEELGERLDAFEPEQLADNDAFMDAVVAATRIVDRTSKEEKIHLLRNAVLNAAMPSAPDADLQQVYFGIIDELTVTHLHLLVLLNDPPGWFEAHPDLQRPTFAFSSNRTQLIEAAMPHLATAGGEVTAKFYAALERAGLVGAPLGGMMTENGAWQAATTPFGKNFLVFLGDPLLGEPS</sequence>
<accession>A0ABT7YKR5</accession>
<organism evidence="1 2">
    <name type="scientific">Glycomyces tritici</name>
    <dbReference type="NCBI Taxonomy" id="2665176"/>
    <lineage>
        <taxon>Bacteria</taxon>
        <taxon>Bacillati</taxon>
        <taxon>Actinomycetota</taxon>
        <taxon>Actinomycetes</taxon>
        <taxon>Glycomycetales</taxon>
        <taxon>Glycomycetaceae</taxon>
        <taxon>Glycomyces</taxon>
    </lineage>
</organism>
<dbReference type="Proteomes" id="UP001171902">
    <property type="component" value="Unassembled WGS sequence"/>
</dbReference>
<gene>
    <name evidence="1" type="ORF">QWI33_05760</name>
</gene>
<keyword evidence="2" id="KW-1185">Reference proteome</keyword>
<comment type="caution">
    <text evidence="1">The sequence shown here is derived from an EMBL/GenBank/DDBJ whole genome shotgun (WGS) entry which is preliminary data.</text>
</comment>
<dbReference type="EMBL" id="JAUEMJ010000002">
    <property type="protein sequence ID" value="MDN3239219.1"/>
    <property type="molecule type" value="Genomic_DNA"/>
</dbReference>
<reference evidence="1" key="1">
    <citation type="submission" date="2023-06" db="EMBL/GenBank/DDBJ databases">
        <title>Gycomyces niveus sp.nov., a novel actinomycete isolated from soil in Shouguang.</title>
        <authorList>
            <person name="Yang X."/>
            <person name="Zhao J."/>
        </authorList>
    </citation>
    <scope>NUCLEOTIDE SEQUENCE</scope>
    <source>
        <strain evidence="1">NEAU C2</strain>
    </source>
</reference>
<evidence type="ECO:0000313" key="1">
    <source>
        <dbReference type="EMBL" id="MDN3239219.1"/>
    </source>
</evidence>